<sequence length="83" mass="9046">MPNVAVVFILLFSSMAYAAAPILFMGAFFPAWLAAMIIALPMTLLLVAALARLNLVRFLQPRGLIYLAFYAIVCALVWLAALT</sequence>
<keyword evidence="4" id="KW-1003">Cell membrane</keyword>
<keyword evidence="5 11" id="KW-0812">Transmembrane</keyword>
<dbReference type="EMBL" id="JAJAWG010000001">
    <property type="protein sequence ID" value="MCB5195166.1"/>
    <property type="molecule type" value="Genomic_DNA"/>
</dbReference>
<evidence type="ECO:0000256" key="8">
    <source>
        <dbReference type="ARBA" id="ARBA00023136"/>
    </source>
</evidence>
<evidence type="ECO:0000313" key="12">
    <source>
        <dbReference type="EMBL" id="MCB5195166.1"/>
    </source>
</evidence>
<organism evidence="12 13">
    <name type="scientific">Deefgea salmonis</name>
    <dbReference type="NCBI Taxonomy" id="2875502"/>
    <lineage>
        <taxon>Bacteria</taxon>
        <taxon>Pseudomonadati</taxon>
        <taxon>Pseudomonadota</taxon>
        <taxon>Betaproteobacteria</taxon>
        <taxon>Neisseriales</taxon>
        <taxon>Chitinibacteraceae</taxon>
        <taxon>Deefgea</taxon>
    </lineage>
</organism>
<keyword evidence="8 11" id="KW-0472">Membrane</keyword>
<comment type="caution">
    <text evidence="12">The sequence shown here is derived from an EMBL/GenBank/DDBJ whole genome shotgun (WGS) entry which is preliminary data.</text>
</comment>
<evidence type="ECO:0000256" key="1">
    <source>
        <dbReference type="ARBA" id="ARBA00004141"/>
    </source>
</evidence>
<evidence type="ECO:0000256" key="4">
    <source>
        <dbReference type="ARBA" id="ARBA00022475"/>
    </source>
</evidence>
<comment type="subcellular location">
    <subcellularLocation>
        <location evidence="1">Membrane</location>
        <topology evidence="1">Multi-pass membrane protein</topology>
    </subcellularLocation>
</comment>
<name>A0ABS8BHT8_9NEIS</name>
<keyword evidence="7 11" id="KW-1133">Transmembrane helix</keyword>
<evidence type="ECO:0000256" key="2">
    <source>
        <dbReference type="ARBA" id="ARBA00008208"/>
    </source>
</evidence>
<evidence type="ECO:0000256" key="3">
    <source>
        <dbReference type="ARBA" id="ARBA00021237"/>
    </source>
</evidence>
<evidence type="ECO:0000256" key="11">
    <source>
        <dbReference type="SAM" id="Phobius"/>
    </source>
</evidence>
<accession>A0ABS8BHT8</accession>
<dbReference type="InterPro" id="IPR031381">
    <property type="entry name" value="YtcA"/>
</dbReference>
<evidence type="ECO:0000313" key="13">
    <source>
        <dbReference type="Proteomes" id="UP001198034"/>
    </source>
</evidence>
<keyword evidence="10" id="KW-0449">Lipoprotein</keyword>
<comment type="similarity">
    <text evidence="2">Belongs to the YtcA family.</text>
</comment>
<dbReference type="Pfam" id="PF17090">
    <property type="entry name" value="Ytca"/>
    <property type="match status" value="1"/>
</dbReference>
<keyword evidence="9" id="KW-0564">Palmitate</keyword>
<keyword evidence="6" id="KW-0732">Signal</keyword>
<protein>
    <recommendedName>
        <fullName evidence="3">Uncharacterized protein YtcA</fullName>
    </recommendedName>
</protein>
<evidence type="ECO:0000256" key="9">
    <source>
        <dbReference type="ARBA" id="ARBA00023139"/>
    </source>
</evidence>
<reference evidence="12 13" key="1">
    <citation type="submission" date="2021-10" db="EMBL/GenBank/DDBJ databases">
        <authorList>
            <person name="Chen M."/>
        </authorList>
    </citation>
    <scope>NUCLEOTIDE SEQUENCE [LARGE SCALE GENOMIC DNA]</scope>
    <source>
        <strain evidence="12 13">H3-26</strain>
    </source>
</reference>
<proteinExistence type="inferred from homology"/>
<evidence type="ECO:0000256" key="6">
    <source>
        <dbReference type="ARBA" id="ARBA00022729"/>
    </source>
</evidence>
<keyword evidence="13" id="KW-1185">Reference proteome</keyword>
<gene>
    <name evidence="12" type="ORF">LG219_02525</name>
</gene>
<evidence type="ECO:0000256" key="10">
    <source>
        <dbReference type="ARBA" id="ARBA00023288"/>
    </source>
</evidence>
<dbReference type="Proteomes" id="UP001198034">
    <property type="component" value="Unassembled WGS sequence"/>
</dbReference>
<evidence type="ECO:0000256" key="5">
    <source>
        <dbReference type="ARBA" id="ARBA00022692"/>
    </source>
</evidence>
<evidence type="ECO:0000256" key="7">
    <source>
        <dbReference type="ARBA" id="ARBA00022989"/>
    </source>
</evidence>
<feature type="transmembrane region" description="Helical" evidence="11">
    <location>
        <begin position="28"/>
        <end position="51"/>
    </location>
</feature>
<feature type="transmembrane region" description="Helical" evidence="11">
    <location>
        <begin position="63"/>
        <end position="81"/>
    </location>
</feature>
<dbReference type="RefSeq" id="WP_226762971.1">
    <property type="nucleotide sequence ID" value="NZ_JAJAWG010000001.1"/>
</dbReference>